<dbReference type="PANTHER" id="PTHR33933">
    <property type="entry name" value="NUCLEOTIDYLTRANSFERASE"/>
    <property type="match status" value="1"/>
</dbReference>
<dbReference type="InterPro" id="IPR052548">
    <property type="entry name" value="Type_VII_TA_antitoxin"/>
</dbReference>
<dbReference type="InterPro" id="IPR002934">
    <property type="entry name" value="Polymerase_NTP_transf_dom"/>
</dbReference>
<reference evidence="2 3" key="1">
    <citation type="submission" date="2016-02" db="EMBL/GenBank/DDBJ databases">
        <title>Draft genome sequence of Thermodesulfatator sp. S606.</title>
        <authorList>
            <person name="Lai Q."/>
            <person name="Cao J."/>
            <person name="Dupont S."/>
            <person name="Shao Z."/>
            <person name="Jebbar M."/>
            <person name="Alain K."/>
        </authorList>
    </citation>
    <scope>NUCLEOTIDE SEQUENCE [LARGE SCALE GENOMIC DNA]</scope>
    <source>
        <strain evidence="2 3">S606</strain>
    </source>
</reference>
<dbReference type="STRING" id="1795632.TH606_05855"/>
<accession>A0A177E6R3</accession>
<protein>
    <recommendedName>
        <fullName evidence="1">Polymerase nucleotidyl transferase domain-containing protein</fullName>
    </recommendedName>
</protein>
<dbReference type="SUPFAM" id="SSF81301">
    <property type="entry name" value="Nucleotidyltransferase"/>
    <property type="match status" value="1"/>
</dbReference>
<gene>
    <name evidence="2" type="ORF">TH606_05855</name>
</gene>
<feature type="domain" description="Polymerase nucleotidyl transferase" evidence="1">
    <location>
        <begin position="16"/>
        <end position="57"/>
    </location>
</feature>
<keyword evidence="3" id="KW-1185">Reference proteome</keyword>
<evidence type="ECO:0000313" key="3">
    <source>
        <dbReference type="Proteomes" id="UP000076964"/>
    </source>
</evidence>
<organism evidence="2 3">
    <name type="scientific">Thermodesulfatator autotrophicus</name>
    <dbReference type="NCBI Taxonomy" id="1795632"/>
    <lineage>
        <taxon>Bacteria</taxon>
        <taxon>Pseudomonadati</taxon>
        <taxon>Thermodesulfobacteriota</taxon>
        <taxon>Thermodesulfobacteria</taxon>
        <taxon>Thermodesulfobacteriales</taxon>
        <taxon>Thermodesulfatatoraceae</taxon>
        <taxon>Thermodesulfatator</taxon>
    </lineage>
</organism>
<dbReference type="Proteomes" id="UP000076964">
    <property type="component" value="Unassembled WGS sequence"/>
</dbReference>
<dbReference type="PANTHER" id="PTHR33933:SF1">
    <property type="entry name" value="PROTEIN ADENYLYLTRANSFERASE MNTA-RELATED"/>
    <property type="match status" value="1"/>
</dbReference>
<evidence type="ECO:0000313" key="2">
    <source>
        <dbReference type="EMBL" id="OAG27637.1"/>
    </source>
</evidence>
<dbReference type="GO" id="GO:0016779">
    <property type="term" value="F:nucleotidyltransferase activity"/>
    <property type="evidence" value="ECO:0007669"/>
    <property type="project" value="InterPro"/>
</dbReference>
<dbReference type="EMBL" id="LSFI01000023">
    <property type="protein sequence ID" value="OAG27637.1"/>
    <property type="molecule type" value="Genomic_DNA"/>
</dbReference>
<proteinExistence type="predicted"/>
<dbReference type="CDD" id="cd05403">
    <property type="entry name" value="NT_KNTase_like"/>
    <property type="match status" value="1"/>
</dbReference>
<dbReference type="Gene3D" id="3.30.460.10">
    <property type="entry name" value="Beta Polymerase, domain 2"/>
    <property type="match status" value="1"/>
</dbReference>
<dbReference type="RefSeq" id="WP_068541986.1">
    <property type="nucleotide sequence ID" value="NZ_LSFI01000023.1"/>
</dbReference>
<evidence type="ECO:0000259" key="1">
    <source>
        <dbReference type="Pfam" id="PF01909"/>
    </source>
</evidence>
<dbReference type="Pfam" id="PF01909">
    <property type="entry name" value="NTP_transf_2"/>
    <property type="match status" value="1"/>
</dbReference>
<dbReference type="InterPro" id="IPR043519">
    <property type="entry name" value="NT_sf"/>
</dbReference>
<name>A0A177E6R3_9BACT</name>
<comment type="caution">
    <text evidence="2">The sequence shown here is derived from an EMBL/GenBank/DDBJ whole genome shotgun (WGS) entry which is preliminary data.</text>
</comment>
<dbReference type="AlphaFoldDB" id="A0A177E6R3"/>
<sequence>MNLTGYKEHYNRFIQQLLARIKDFYQERLVSVAIFGSVVRGIFRPDSDIDLLVVAEGLPRGRRPGRLF</sequence>